<protein>
    <recommendedName>
        <fullName evidence="8">pH-response transcription factor pacC/RIM101</fullName>
    </recommendedName>
</protein>
<feature type="region of interest" description="Disordered" evidence="10">
    <location>
        <begin position="67"/>
        <end position="169"/>
    </location>
</feature>
<sequence length="922" mass="101599">MLSNPPPTASNLHSRQRLHRRQNSTPTAFEAVKIAPLPNFRYHDQPQQQQQQPRSHVSHRRGMSLDTRRLQLQPPPSSSATGTHRQDYSPVSTPTTNNQGLSTTPQHVMRETQQQRTARLGPSQPINSTNANHYANHSRRNSTMNRHSNNQSRSSCHSRNSSTTSTSSIGSINHFGMDENNNFLISPHGTPQSQRFINVMPSNRQMEDMSMSFGPYLSQMNAMMQKSQHGYDSAQGQDFELYAPDSALSTPTFLTFADASPGESPQGWISEGEATNSRRSSRRISNGILDRVAKFENMGPEPIQVGRPYTPPAQNENTYYPPTPMDTPHDRMMKHDQQRPSRFSDDYDESLEETIKPVRGNRTQRSTGVFEQMRQQAEAMARQQSDHQRTDTMSSSYTGSGMSPADFIDMTSMDQFVKIEGDFEDHLSDGNSPPMHPHMAAFTMPGVFCQKPSLQQHDSQDTARPDRSSSAQSSRRGSPHRRTESLASIVSAASISSINIEETKTDTGVTLDEIQTYIDGPDAEAKWTCTYEACGKKFGRKENIKSHVQTHLNDRQYQCPTCKKCFVRQHDLKRHAKIHTGIKPYPCECGNSFARHDALTRHRQRGMCIGAFDGVVRKVVKRGRPRKYRPDMEDRLEKSERTRRKNKAASASGSQSGRHTFTPSSAGSQSEYSDSSAGNSPSHDFDGVLDDAPFPDMDMMDHLGATTSRPASTKTMSPAAISSAFMPTSASYEDTTTTNQYDVTSVSPEQITATSPSTMSNYSFHGLPTLPINPTAAASPAKSTTSNNYTHTHPNTPPELSASSSSPPPCTTTTSTTQQPPRYFDLDDVSDFDPNTSTLSDHSIGLGTTAAAHAACGGDRGDLSGLSALNNDDEMLLHAFGAQAERDLMMGVGVGGGKYFEDVDEVALFNGGDDVDVFFGSS</sequence>
<dbReference type="PROSITE" id="PS00028">
    <property type="entry name" value="ZINC_FINGER_C2H2_1"/>
    <property type="match status" value="2"/>
</dbReference>
<keyword evidence="4 9" id="KW-0863">Zinc-finger</keyword>
<feature type="region of interest" description="Disordered" evidence="10">
    <location>
        <begin position="623"/>
        <end position="716"/>
    </location>
</feature>
<feature type="compositionally biased region" description="Polar residues" evidence="10">
    <location>
        <begin position="78"/>
        <end position="117"/>
    </location>
</feature>
<feature type="region of interest" description="Disordered" evidence="10">
    <location>
        <begin position="260"/>
        <end position="282"/>
    </location>
</feature>
<evidence type="ECO:0000256" key="3">
    <source>
        <dbReference type="ARBA" id="ARBA00022737"/>
    </source>
</evidence>
<dbReference type="OrthoDB" id="3437960at2759"/>
<dbReference type="InParanoid" id="A0A1J7JB54"/>
<comment type="similarity">
    <text evidence="7">Belongs to the pacC/RIM101 family.</text>
</comment>
<feature type="region of interest" description="Disordered" evidence="10">
    <location>
        <begin position="1"/>
        <end position="27"/>
    </location>
</feature>
<evidence type="ECO:0000256" key="7">
    <source>
        <dbReference type="ARBA" id="ARBA00038089"/>
    </source>
</evidence>
<evidence type="ECO:0000256" key="8">
    <source>
        <dbReference type="ARBA" id="ARBA00039490"/>
    </source>
</evidence>
<feature type="compositionally biased region" description="Basic and acidic residues" evidence="10">
    <location>
        <begin position="458"/>
        <end position="467"/>
    </location>
</feature>
<evidence type="ECO:0000256" key="5">
    <source>
        <dbReference type="ARBA" id="ARBA00022833"/>
    </source>
</evidence>
<gene>
    <name evidence="12" type="ORF">CONLIGDRAFT_663231</name>
</gene>
<evidence type="ECO:0000259" key="11">
    <source>
        <dbReference type="PROSITE" id="PS50157"/>
    </source>
</evidence>
<name>A0A1J7JB54_9PEZI</name>
<dbReference type="EMBL" id="KV875100">
    <property type="protein sequence ID" value="OIW26992.1"/>
    <property type="molecule type" value="Genomic_DNA"/>
</dbReference>
<dbReference type="InterPro" id="IPR050331">
    <property type="entry name" value="Zinc_finger"/>
</dbReference>
<keyword evidence="2" id="KW-0479">Metal-binding</keyword>
<dbReference type="Pfam" id="PF00096">
    <property type="entry name" value="zf-C2H2"/>
    <property type="match status" value="1"/>
</dbReference>
<keyword evidence="6" id="KW-0539">Nucleus</keyword>
<feature type="compositionally biased region" description="Polar residues" evidence="10">
    <location>
        <begin position="649"/>
        <end position="682"/>
    </location>
</feature>
<organism evidence="12 13">
    <name type="scientific">Coniochaeta ligniaria NRRL 30616</name>
    <dbReference type="NCBI Taxonomy" id="1408157"/>
    <lineage>
        <taxon>Eukaryota</taxon>
        <taxon>Fungi</taxon>
        <taxon>Dikarya</taxon>
        <taxon>Ascomycota</taxon>
        <taxon>Pezizomycotina</taxon>
        <taxon>Sordariomycetes</taxon>
        <taxon>Sordariomycetidae</taxon>
        <taxon>Coniochaetales</taxon>
        <taxon>Coniochaetaceae</taxon>
        <taxon>Coniochaeta</taxon>
    </lineage>
</organism>
<dbReference type="STRING" id="1408157.A0A1J7JB54"/>
<feature type="compositionally biased region" description="Low complexity" evidence="10">
    <location>
        <begin position="798"/>
        <end position="821"/>
    </location>
</feature>
<evidence type="ECO:0000256" key="9">
    <source>
        <dbReference type="PROSITE-ProRule" id="PRU00042"/>
    </source>
</evidence>
<dbReference type="GO" id="GO:0010468">
    <property type="term" value="P:regulation of gene expression"/>
    <property type="evidence" value="ECO:0007669"/>
    <property type="project" value="TreeGrafter"/>
</dbReference>
<dbReference type="SMART" id="SM00355">
    <property type="entry name" value="ZnF_C2H2"/>
    <property type="match status" value="2"/>
</dbReference>
<feature type="compositionally biased region" description="Polar residues" evidence="10">
    <location>
        <begin position="705"/>
        <end position="716"/>
    </location>
</feature>
<keyword evidence="5" id="KW-0862">Zinc</keyword>
<feature type="region of interest" description="Disordered" evidence="10">
    <location>
        <begin position="375"/>
        <end position="400"/>
    </location>
</feature>
<feature type="compositionally biased region" description="Polar residues" evidence="10">
    <location>
        <begin position="124"/>
        <end position="135"/>
    </location>
</feature>
<dbReference type="PANTHER" id="PTHR16515:SF49">
    <property type="entry name" value="GASTRULA ZINC FINGER PROTEIN XLCGF49.1-LIKE-RELATED"/>
    <property type="match status" value="1"/>
</dbReference>
<keyword evidence="3" id="KW-0677">Repeat</keyword>
<feature type="compositionally biased region" description="Low complexity" evidence="10">
    <location>
        <begin position="145"/>
        <end position="169"/>
    </location>
</feature>
<feature type="compositionally biased region" description="Basic and acidic residues" evidence="10">
    <location>
        <begin position="628"/>
        <end position="640"/>
    </location>
</feature>
<dbReference type="PANTHER" id="PTHR16515">
    <property type="entry name" value="PR DOMAIN ZINC FINGER PROTEIN"/>
    <property type="match status" value="1"/>
</dbReference>
<accession>A0A1J7JB54</accession>
<dbReference type="FunFam" id="3.30.160.60:FF:000340">
    <property type="entry name" value="zinc finger protein 473 isoform X1"/>
    <property type="match status" value="1"/>
</dbReference>
<feature type="compositionally biased region" description="Low complexity" evidence="10">
    <location>
        <begin position="773"/>
        <end position="788"/>
    </location>
</feature>
<feature type="region of interest" description="Disordered" evidence="10">
    <location>
        <begin position="773"/>
        <end position="831"/>
    </location>
</feature>
<dbReference type="AlphaFoldDB" id="A0A1J7JB54"/>
<evidence type="ECO:0000256" key="6">
    <source>
        <dbReference type="ARBA" id="ARBA00023242"/>
    </source>
</evidence>
<evidence type="ECO:0000256" key="1">
    <source>
        <dbReference type="ARBA" id="ARBA00004123"/>
    </source>
</evidence>
<dbReference type="GO" id="GO:0008270">
    <property type="term" value="F:zinc ion binding"/>
    <property type="evidence" value="ECO:0007669"/>
    <property type="project" value="UniProtKB-KW"/>
</dbReference>
<feature type="domain" description="C2H2-type" evidence="11">
    <location>
        <begin position="527"/>
        <end position="556"/>
    </location>
</feature>
<comment type="subcellular location">
    <subcellularLocation>
        <location evidence="1">Nucleus</location>
    </subcellularLocation>
</comment>
<evidence type="ECO:0000256" key="2">
    <source>
        <dbReference type="ARBA" id="ARBA00022723"/>
    </source>
</evidence>
<dbReference type="InterPro" id="IPR036236">
    <property type="entry name" value="Znf_C2H2_sf"/>
</dbReference>
<proteinExistence type="inferred from homology"/>
<keyword evidence="13" id="KW-1185">Reference proteome</keyword>
<evidence type="ECO:0000313" key="12">
    <source>
        <dbReference type="EMBL" id="OIW26992.1"/>
    </source>
</evidence>
<dbReference type="Proteomes" id="UP000182658">
    <property type="component" value="Unassembled WGS sequence"/>
</dbReference>
<reference evidence="12 13" key="1">
    <citation type="submission" date="2016-10" db="EMBL/GenBank/DDBJ databases">
        <title>Draft genome sequence of Coniochaeta ligniaria NRRL30616, a lignocellulolytic fungus for bioabatement of inhibitors in plant biomass hydrolysates.</title>
        <authorList>
            <consortium name="DOE Joint Genome Institute"/>
            <person name="Jimenez D.J."/>
            <person name="Hector R.E."/>
            <person name="Riley R."/>
            <person name="Sun H."/>
            <person name="Grigoriev I.V."/>
            <person name="Van Elsas J.D."/>
            <person name="Nichols N.N."/>
        </authorList>
    </citation>
    <scope>NUCLEOTIDE SEQUENCE [LARGE SCALE GENOMIC DNA]</scope>
    <source>
        <strain evidence="12 13">NRRL 30616</strain>
    </source>
</reference>
<dbReference type="GO" id="GO:0005634">
    <property type="term" value="C:nucleus"/>
    <property type="evidence" value="ECO:0007669"/>
    <property type="project" value="UniProtKB-SubCell"/>
</dbReference>
<feature type="domain" description="C2H2-type" evidence="11">
    <location>
        <begin position="557"/>
        <end position="584"/>
    </location>
</feature>
<dbReference type="FunFam" id="3.30.160.60:FF:000504">
    <property type="entry name" value="C2H2 transcription factor swi5"/>
    <property type="match status" value="1"/>
</dbReference>
<evidence type="ECO:0000313" key="13">
    <source>
        <dbReference type="Proteomes" id="UP000182658"/>
    </source>
</evidence>
<evidence type="ECO:0000256" key="10">
    <source>
        <dbReference type="SAM" id="MobiDB-lite"/>
    </source>
</evidence>
<dbReference type="SUPFAM" id="SSF57667">
    <property type="entry name" value="beta-beta-alpha zinc fingers"/>
    <property type="match status" value="2"/>
</dbReference>
<feature type="region of interest" description="Disordered" evidence="10">
    <location>
        <begin position="453"/>
        <end position="485"/>
    </location>
</feature>
<dbReference type="PROSITE" id="PS50157">
    <property type="entry name" value="ZINC_FINGER_C2H2_2"/>
    <property type="match status" value="2"/>
</dbReference>
<evidence type="ECO:0000256" key="4">
    <source>
        <dbReference type="ARBA" id="ARBA00022771"/>
    </source>
</evidence>
<dbReference type="Gene3D" id="3.30.160.60">
    <property type="entry name" value="Classic Zinc Finger"/>
    <property type="match status" value="3"/>
</dbReference>
<dbReference type="InterPro" id="IPR013087">
    <property type="entry name" value="Znf_C2H2_type"/>
</dbReference>